<dbReference type="InterPro" id="IPR027417">
    <property type="entry name" value="P-loop_NTPase"/>
</dbReference>
<feature type="domain" description="NadR/Ttd14 AAA" evidence="1">
    <location>
        <begin position="6"/>
        <end position="160"/>
    </location>
</feature>
<comment type="caution">
    <text evidence="2">The sequence shown here is derived from an EMBL/GenBank/DDBJ whole genome shotgun (WGS) entry which is preliminary data.</text>
</comment>
<dbReference type="InterPro" id="IPR052735">
    <property type="entry name" value="NAD_biosynth-regulator"/>
</dbReference>
<evidence type="ECO:0000259" key="1">
    <source>
        <dbReference type="Pfam" id="PF13521"/>
    </source>
</evidence>
<evidence type="ECO:0000313" key="3">
    <source>
        <dbReference type="Proteomes" id="UP001221189"/>
    </source>
</evidence>
<organism evidence="2 3">
    <name type="scientific">Roseateles albus</name>
    <dbReference type="NCBI Taxonomy" id="2987525"/>
    <lineage>
        <taxon>Bacteria</taxon>
        <taxon>Pseudomonadati</taxon>
        <taxon>Pseudomonadota</taxon>
        <taxon>Betaproteobacteria</taxon>
        <taxon>Burkholderiales</taxon>
        <taxon>Sphaerotilaceae</taxon>
        <taxon>Roseateles</taxon>
    </lineage>
</organism>
<dbReference type="PANTHER" id="PTHR37512:SF1">
    <property type="entry name" value="NADR_TTD14 AAA DOMAIN-CONTAINING PROTEIN"/>
    <property type="match status" value="1"/>
</dbReference>
<dbReference type="GO" id="GO:0005524">
    <property type="term" value="F:ATP binding"/>
    <property type="evidence" value="ECO:0007669"/>
    <property type="project" value="UniProtKB-KW"/>
</dbReference>
<keyword evidence="3" id="KW-1185">Reference proteome</keyword>
<name>A0ABT5KK76_9BURK</name>
<accession>A0ABT5KK76</accession>
<dbReference type="Gene3D" id="3.40.50.300">
    <property type="entry name" value="P-loop containing nucleotide triphosphate hydrolases"/>
    <property type="match status" value="1"/>
</dbReference>
<reference evidence="2 3" key="1">
    <citation type="submission" date="2022-10" db="EMBL/GenBank/DDBJ databases">
        <title>Paucibacter sp. hw1 Genome sequencing.</title>
        <authorList>
            <person name="Park S."/>
        </authorList>
    </citation>
    <scope>NUCLEOTIDE SEQUENCE [LARGE SCALE GENOMIC DNA]</scope>
    <source>
        <strain evidence="3">hw1</strain>
    </source>
</reference>
<proteinExistence type="predicted"/>
<dbReference type="EMBL" id="JAQQXT010000020">
    <property type="protein sequence ID" value="MDC8774338.1"/>
    <property type="molecule type" value="Genomic_DNA"/>
</dbReference>
<dbReference type="PANTHER" id="PTHR37512">
    <property type="entry name" value="TRIFUNCTIONAL NAD BIOSYNTHESIS/REGULATOR PROTEIN NADR"/>
    <property type="match status" value="1"/>
</dbReference>
<dbReference type="SUPFAM" id="SSF52540">
    <property type="entry name" value="P-loop containing nucleoside triphosphate hydrolases"/>
    <property type="match status" value="1"/>
</dbReference>
<dbReference type="Proteomes" id="UP001221189">
    <property type="component" value="Unassembled WGS sequence"/>
</dbReference>
<gene>
    <name evidence="2" type="ORF">PRZ03_22470</name>
</gene>
<sequence>MSALLIAIVGAESTGKSLLAQDLTLRLTEATGLRCASVPELLRSWCEAAGRTPRPDEQNGIASEQTARIDAAASVNDIVVCDTTALMTAVYSQYLFQDDSLLAQAQAFHKRCALTLLTALDLPWVADGIQRDGPQVRAPVDALIRRALLGAGLAWSVVTGLEQARVDAALNVITPLLKAKPSPKRGLFSRLSERQDAQPEWRWACENCDVPECEHLVLQRAYSPLA</sequence>
<dbReference type="RefSeq" id="WP_273602352.1">
    <property type="nucleotide sequence ID" value="NZ_JAQQXT010000020.1"/>
</dbReference>
<keyword evidence="2" id="KW-0067">ATP-binding</keyword>
<evidence type="ECO:0000313" key="2">
    <source>
        <dbReference type="EMBL" id="MDC8774338.1"/>
    </source>
</evidence>
<protein>
    <submittedName>
        <fullName evidence="2">ATP-binding protein</fullName>
    </submittedName>
</protein>
<keyword evidence="2" id="KW-0547">Nucleotide-binding</keyword>
<dbReference type="InterPro" id="IPR038727">
    <property type="entry name" value="NadR/Ttd14_AAA_dom"/>
</dbReference>
<dbReference type="Pfam" id="PF13521">
    <property type="entry name" value="AAA_28"/>
    <property type="match status" value="1"/>
</dbReference>